<dbReference type="STRING" id="3088.A0A383VAK3"/>
<dbReference type="GO" id="GO:0005737">
    <property type="term" value="C:cytoplasm"/>
    <property type="evidence" value="ECO:0007669"/>
    <property type="project" value="TreeGrafter"/>
</dbReference>
<evidence type="ECO:0000256" key="9">
    <source>
        <dbReference type="SAM" id="MobiDB-lite"/>
    </source>
</evidence>
<evidence type="ECO:0000256" key="6">
    <source>
        <dbReference type="ARBA" id="ARBA00023002"/>
    </source>
</evidence>
<evidence type="ECO:0000313" key="11">
    <source>
        <dbReference type="EMBL" id="SZX61973.1"/>
    </source>
</evidence>
<keyword evidence="7" id="KW-1015">Disulfide bond</keyword>
<keyword evidence="12" id="KW-1185">Reference proteome</keyword>
<gene>
    <name evidence="11" type="ORF">BQ4739_LOCUS2522</name>
</gene>
<dbReference type="Pfam" id="PF02195">
    <property type="entry name" value="ParB_N"/>
    <property type="match status" value="1"/>
</dbReference>
<evidence type="ECO:0000256" key="3">
    <source>
        <dbReference type="ARBA" id="ARBA00022741"/>
    </source>
</evidence>
<dbReference type="EMBL" id="FNXT01000186">
    <property type="protein sequence ID" value="SZX61973.1"/>
    <property type="molecule type" value="Genomic_DNA"/>
</dbReference>
<evidence type="ECO:0000256" key="5">
    <source>
        <dbReference type="ARBA" id="ARBA00022862"/>
    </source>
</evidence>
<dbReference type="InterPro" id="IPR036086">
    <property type="entry name" value="ParB/Sulfiredoxin_sf"/>
</dbReference>
<dbReference type="EC" id="1.8.98.2" evidence="2"/>
<accession>A0A383VAK3</accession>
<feature type="region of interest" description="Disordered" evidence="9">
    <location>
        <begin position="83"/>
        <end position="127"/>
    </location>
</feature>
<comment type="similarity">
    <text evidence="1">Belongs to the sulfiredoxin family.</text>
</comment>
<dbReference type="CDD" id="cd16395">
    <property type="entry name" value="Srx"/>
    <property type="match status" value="1"/>
</dbReference>
<dbReference type="PANTHER" id="PTHR21348">
    <property type="match status" value="1"/>
</dbReference>
<evidence type="ECO:0000256" key="1">
    <source>
        <dbReference type="ARBA" id="ARBA00009609"/>
    </source>
</evidence>
<dbReference type="InterPro" id="IPR003115">
    <property type="entry name" value="ParB_N"/>
</dbReference>
<evidence type="ECO:0000313" key="12">
    <source>
        <dbReference type="Proteomes" id="UP000256970"/>
    </source>
</evidence>
<keyword evidence="5" id="KW-0049">Antioxidant</keyword>
<evidence type="ECO:0000259" key="10">
    <source>
        <dbReference type="Pfam" id="PF02195"/>
    </source>
</evidence>
<evidence type="ECO:0000256" key="7">
    <source>
        <dbReference type="ARBA" id="ARBA00023157"/>
    </source>
</evidence>
<feature type="compositionally biased region" description="Basic and acidic residues" evidence="9">
    <location>
        <begin position="117"/>
        <end position="126"/>
    </location>
</feature>
<evidence type="ECO:0000256" key="8">
    <source>
        <dbReference type="ARBA" id="ARBA00047514"/>
    </source>
</evidence>
<dbReference type="AlphaFoldDB" id="A0A383VAK3"/>
<feature type="compositionally biased region" description="Low complexity" evidence="9">
    <location>
        <begin position="96"/>
        <end position="115"/>
    </location>
</feature>
<dbReference type="SUPFAM" id="SSF110849">
    <property type="entry name" value="ParB/Sulfiredoxin"/>
    <property type="match status" value="1"/>
</dbReference>
<proteinExistence type="inferred from homology"/>
<dbReference type="InterPro" id="IPR016692">
    <property type="entry name" value="Sulfiredoxin"/>
</dbReference>
<feature type="domain" description="ParB-like N-terminal" evidence="10">
    <location>
        <begin position="3"/>
        <end position="75"/>
    </location>
</feature>
<name>A0A383VAK3_TETOB</name>
<dbReference type="PANTHER" id="PTHR21348:SF2">
    <property type="entry name" value="SULFIREDOXIN-1"/>
    <property type="match status" value="1"/>
</dbReference>
<comment type="catalytic activity">
    <reaction evidence="8">
        <text>S-hydroxy-S-oxy-L-cysteinyl-[peroxiredoxin] + [protein]-dithiol + ATP = S-hydroxy-L-cysteinyl-[peroxiredoxin] + [protein]-disulfide + ADP + phosphate</text>
        <dbReference type="Rhea" id="RHEA:17545"/>
        <dbReference type="Rhea" id="RHEA-COMP:10593"/>
        <dbReference type="Rhea" id="RHEA-COMP:10594"/>
        <dbReference type="Rhea" id="RHEA-COMP:13681"/>
        <dbReference type="Rhea" id="RHEA-COMP:17976"/>
        <dbReference type="ChEBI" id="CHEBI:29950"/>
        <dbReference type="ChEBI" id="CHEBI:30616"/>
        <dbReference type="ChEBI" id="CHEBI:43474"/>
        <dbReference type="ChEBI" id="CHEBI:50058"/>
        <dbReference type="ChEBI" id="CHEBI:61973"/>
        <dbReference type="ChEBI" id="CHEBI:61974"/>
        <dbReference type="ChEBI" id="CHEBI:456216"/>
        <dbReference type="EC" id="1.8.98.2"/>
    </reaction>
</comment>
<keyword evidence="6" id="KW-0560">Oxidoreductase</keyword>
<dbReference type="GO" id="GO:0032542">
    <property type="term" value="F:sulfiredoxin activity"/>
    <property type="evidence" value="ECO:0007669"/>
    <property type="project" value="InterPro"/>
</dbReference>
<sequence length="141" mass="16176">MPVSAINRPLPSTLDNSKVQQFVQDMQAGAVFTPIEVAWVQDNGDNYYFAFGGCHRWAAVQQLGLPTIRARLIRVSPSSIDTYLGASSPFRRRRQQQQQQQQQQQAQQEAQQHGQQQHREQEELRRQLSQNCSISECLPVR</sequence>
<keyword evidence="3" id="KW-0547">Nucleotide-binding</keyword>
<evidence type="ECO:0000256" key="4">
    <source>
        <dbReference type="ARBA" id="ARBA00022840"/>
    </source>
</evidence>
<reference evidence="11 12" key="1">
    <citation type="submission" date="2016-10" db="EMBL/GenBank/DDBJ databases">
        <authorList>
            <person name="Cai Z."/>
        </authorList>
    </citation>
    <scope>NUCLEOTIDE SEQUENCE [LARGE SCALE GENOMIC DNA]</scope>
</reference>
<evidence type="ECO:0000256" key="2">
    <source>
        <dbReference type="ARBA" id="ARBA00013055"/>
    </source>
</evidence>
<protein>
    <recommendedName>
        <fullName evidence="2">sulfiredoxin</fullName>
        <ecNumber evidence="2">1.8.98.2</ecNumber>
    </recommendedName>
</protein>
<organism evidence="11 12">
    <name type="scientific">Tetradesmus obliquus</name>
    <name type="common">Green alga</name>
    <name type="synonym">Acutodesmus obliquus</name>
    <dbReference type="NCBI Taxonomy" id="3088"/>
    <lineage>
        <taxon>Eukaryota</taxon>
        <taxon>Viridiplantae</taxon>
        <taxon>Chlorophyta</taxon>
        <taxon>core chlorophytes</taxon>
        <taxon>Chlorophyceae</taxon>
        <taxon>CS clade</taxon>
        <taxon>Sphaeropleales</taxon>
        <taxon>Scenedesmaceae</taxon>
        <taxon>Tetradesmus</taxon>
    </lineage>
</organism>
<dbReference type="Gene3D" id="3.90.1530.10">
    <property type="entry name" value="Conserved hypothetical protein from pyrococcus furiosus pfu- 392566-001, ParB domain"/>
    <property type="match status" value="1"/>
</dbReference>
<dbReference type="Proteomes" id="UP000256970">
    <property type="component" value="Unassembled WGS sequence"/>
</dbReference>
<keyword evidence="4" id="KW-0067">ATP-binding</keyword>
<dbReference type="GO" id="GO:0034599">
    <property type="term" value="P:cellular response to oxidative stress"/>
    <property type="evidence" value="ECO:0007669"/>
    <property type="project" value="TreeGrafter"/>
</dbReference>